<dbReference type="AlphaFoldDB" id="A0A7C2ULZ7"/>
<comment type="caution">
    <text evidence="1">The sequence shown here is derived from an EMBL/GenBank/DDBJ whole genome shotgun (WGS) entry which is preliminary data.</text>
</comment>
<protein>
    <submittedName>
        <fullName evidence="1">Uncharacterized protein</fullName>
    </submittedName>
</protein>
<gene>
    <name evidence="1" type="ORF">ENO36_05095</name>
</gene>
<accession>A0A7C2ULZ7</accession>
<dbReference type="EMBL" id="DSFE01000106">
    <property type="protein sequence ID" value="HEU98209.1"/>
    <property type="molecule type" value="Genomic_DNA"/>
</dbReference>
<reference evidence="1" key="1">
    <citation type="journal article" date="2020" name="mSystems">
        <title>Genome- and Community-Level Interaction Insights into Carbon Utilization and Element Cycling Functions of Hydrothermarchaeota in Hydrothermal Sediment.</title>
        <authorList>
            <person name="Zhou Z."/>
            <person name="Liu Y."/>
            <person name="Xu W."/>
            <person name="Pan J."/>
            <person name="Luo Z.H."/>
            <person name="Li M."/>
        </authorList>
    </citation>
    <scope>NUCLEOTIDE SEQUENCE [LARGE SCALE GENOMIC DNA]</scope>
    <source>
        <strain evidence="1">SpSt-1259</strain>
    </source>
</reference>
<name>A0A7C2ULZ7_9CREN</name>
<proteinExistence type="predicted"/>
<evidence type="ECO:0000313" key="1">
    <source>
        <dbReference type="EMBL" id="HEU98209.1"/>
    </source>
</evidence>
<sequence>MIPNSKRLKPESRILELLFKEGYVVGFVTRGEKVEHFLADFNDRGFIDRLGSRGFIKEVRKVLVSGDVPQEFKGMLGAENVEQLPHELILFKILEELNFLLSGEQ</sequence>
<organism evidence="1">
    <name type="scientific">Fervidicoccus fontis</name>
    <dbReference type="NCBI Taxonomy" id="683846"/>
    <lineage>
        <taxon>Archaea</taxon>
        <taxon>Thermoproteota</taxon>
        <taxon>Thermoprotei</taxon>
        <taxon>Fervidicoccales</taxon>
        <taxon>Fervidicoccaceae</taxon>
        <taxon>Fervidicoccus</taxon>
    </lineage>
</organism>
<dbReference type="Proteomes" id="UP000885664">
    <property type="component" value="Unassembled WGS sequence"/>
</dbReference>